<organism evidence="1 2">
    <name type="scientific">Portunus trituberculatus</name>
    <name type="common">Swimming crab</name>
    <name type="synonym">Neptunus trituberculatus</name>
    <dbReference type="NCBI Taxonomy" id="210409"/>
    <lineage>
        <taxon>Eukaryota</taxon>
        <taxon>Metazoa</taxon>
        <taxon>Ecdysozoa</taxon>
        <taxon>Arthropoda</taxon>
        <taxon>Crustacea</taxon>
        <taxon>Multicrustacea</taxon>
        <taxon>Malacostraca</taxon>
        <taxon>Eumalacostraca</taxon>
        <taxon>Eucarida</taxon>
        <taxon>Decapoda</taxon>
        <taxon>Pleocyemata</taxon>
        <taxon>Brachyura</taxon>
        <taxon>Eubrachyura</taxon>
        <taxon>Portunoidea</taxon>
        <taxon>Portunidae</taxon>
        <taxon>Portuninae</taxon>
        <taxon>Portunus</taxon>
    </lineage>
</organism>
<evidence type="ECO:0000313" key="1">
    <source>
        <dbReference type="EMBL" id="MPC42157.1"/>
    </source>
</evidence>
<dbReference type="EMBL" id="VSRR010005330">
    <property type="protein sequence ID" value="MPC42157.1"/>
    <property type="molecule type" value="Genomic_DNA"/>
</dbReference>
<proteinExistence type="predicted"/>
<name>A0A5B7F9C1_PORTR</name>
<comment type="caution">
    <text evidence="1">The sequence shown here is derived from an EMBL/GenBank/DDBJ whole genome shotgun (WGS) entry which is preliminary data.</text>
</comment>
<gene>
    <name evidence="1" type="ORF">E2C01_035770</name>
</gene>
<dbReference type="Proteomes" id="UP000324222">
    <property type="component" value="Unassembled WGS sequence"/>
</dbReference>
<accession>A0A5B7F9C1</accession>
<keyword evidence="2" id="KW-1185">Reference proteome</keyword>
<reference evidence="1 2" key="1">
    <citation type="submission" date="2019-05" db="EMBL/GenBank/DDBJ databases">
        <title>Another draft genome of Portunus trituberculatus and its Hox gene families provides insights of decapod evolution.</title>
        <authorList>
            <person name="Jeong J.-H."/>
            <person name="Song I."/>
            <person name="Kim S."/>
            <person name="Choi T."/>
            <person name="Kim D."/>
            <person name="Ryu S."/>
            <person name="Kim W."/>
        </authorList>
    </citation>
    <scope>NUCLEOTIDE SEQUENCE [LARGE SCALE GENOMIC DNA]</scope>
    <source>
        <tissue evidence="1">Muscle</tissue>
    </source>
</reference>
<dbReference type="AlphaFoldDB" id="A0A5B7F9C1"/>
<evidence type="ECO:0000313" key="2">
    <source>
        <dbReference type="Proteomes" id="UP000324222"/>
    </source>
</evidence>
<protein>
    <submittedName>
        <fullName evidence="1">Uncharacterized protein</fullName>
    </submittedName>
</protein>
<sequence>MELLKVSFKAVAESYAFHRDSRELEVLLGVGGKTVLVLHEDVIHILGSLVAVSKDTRRDGKLAIRIALAAEHDMSCVVQGAVVLKVGSFPTSHLTPTLLPCIPSLICFVNLPDLPFLPLSNQLIDALSKCLILTIANRHDLTLGQETCVCPLLSLLISPRHLFLLPYSIQHIGGIPRLHAVSALRIFLLFASVKTICHSSHFFITLLGKVTAGPDSLRR</sequence>